<evidence type="ECO:0000313" key="3">
    <source>
        <dbReference type="EMBL" id="CUN30944.1"/>
    </source>
</evidence>
<feature type="region of interest" description="Disordered" evidence="1">
    <location>
        <begin position="228"/>
        <end position="300"/>
    </location>
</feature>
<feature type="compositionally biased region" description="Basic and acidic residues" evidence="1">
    <location>
        <begin position="20"/>
        <end position="29"/>
    </location>
</feature>
<dbReference type="STRING" id="360807.ERS852392_02851"/>
<feature type="region of interest" description="Disordered" evidence="1">
    <location>
        <begin position="1"/>
        <end position="87"/>
    </location>
</feature>
<evidence type="ECO:0000313" key="6">
    <source>
        <dbReference type="Proteomes" id="UP000095453"/>
    </source>
</evidence>
<evidence type="ECO:0000313" key="4">
    <source>
        <dbReference type="EMBL" id="RHD03861.1"/>
    </source>
</evidence>
<dbReference type="EMBL" id="CYXX01000049">
    <property type="protein sequence ID" value="CUN30944.1"/>
    <property type="molecule type" value="Genomic_DNA"/>
</dbReference>
<dbReference type="Proteomes" id="UP000049828">
    <property type="component" value="Unassembled WGS sequence"/>
</dbReference>
<protein>
    <submittedName>
        <fullName evidence="2">Uncharacterized protein</fullName>
    </submittedName>
</protein>
<dbReference type="AlphaFoldDB" id="A0A0M6WEP5"/>
<evidence type="ECO:0000313" key="7">
    <source>
        <dbReference type="Proteomes" id="UP000266391"/>
    </source>
</evidence>
<reference evidence="4 7" key="3">
    <citation type="submission" date="2018-08" db="EMBL/GenBank/DDBJ databases">
        <title>A genome reference for cultivated species of the human gut microbiota.</title>
        <authorList>
            <person name="Zou Y."/>
            <person name="Xue W."/>
            <person name="Luo G."/>
        </authorList>
    </citation>
    <scope>NUCLEOTIDE SEQUENCE [LARGE SCALE GENOMIC DNA]</scope>
    <source>
        <strain evidence="4 7">AM32-8LB</strain>
    </source>
</reference>
<organism evidence="2 5">
    <name type="scientific">Roseburia inulinivorans</name>
    <dbReference type="NCBI Taxonomy" id="360807"/>
    <lineage>
        <taxon>Bacteria</taxon>
        <taxon>Bacillati</taxon>
        <taxon>Bacillota</taxon>
        <taxon>Clostridia</taxon>
        <taxon>Lachnospirales</taxon>
        <taxon>Lachnospiraceae</taxon>
        <taxon>Roseburia</taxon>
    </lineage>
</organism>
<feature type="compositionally biased region" description="Polar residues" evidence="1">
    <location>
        <begin position="277"/>
        <end position="296"/>
    </location>
</feature>
<evidence type="ECO:0000256" key="1">
    <source>
        <dbReference type="SAM" id="MobiDB-lite"/>
    </source>
</evidence>
<gene>
    <name evidence="4" type="ORF">DW813_07375</name>
    <name evidence="3" type="ORF">ERS852444_03522</name>
    <name evidence="2" type="ORF">RIL183_15171</name>
</gene>
<keyword evidence="5" id="KW-1185">Reference proteome</keyword>
<reference evidence="2" key="1">
    <citation type="submission" date="2015-05" db="EMBL/GenBank/DDBJ databases">
        <authorList>
            <person name="Wang D.B."/>
            <person name="Wang M."/>
        </authorList>
    </citation>
    <scope>NUCLEOTIDE SEQUENCE [LARGE SCALE GENOMIC DNA]</scope>
    <source>
        <strain evidence="2">L1-83</strain>
    </source>
</reference>
<evidence type="ECO:0000313" key="5">
    <source>
        <dbReference type="Proteomes" id="UP000049828"/>
    </source>
</evidence>
<sequence length="328" mass="36994">MSIAIRANQSGVDQAAAQKAAEKKGHQDVVKSVNAGGFLRKNDTQSQIEARRNNAKKQALKVVSDAWKSDNKSADSIADMEGLKQSKVSEMNEIRAKMKDIENTKKSLQEEYGVADGSQEQKDLELLEKYQNNMNGSSYDQFSDEELSRLKELQNAPLTEYQKKVLNLNSMKGQVSVEADRKQFEVNALTASISDATLEQLKSRDMEKASDAADEIMDSANKEILGMLIEEGKNNADEKVEEEKEKAEEAADRKEEQDKQIEEAQEKRKNQEEIIEGQQNADQLEQDVSMQKQNTSKMDEAQKNIQKILKEKNLVNEDLKGIEIDLNF</sequence>
<accession>A0A0M6WEP5</accession>
<feature type="compositionally biased region" description="Basic and acidic residues" evidence="1">
    <location>
        <begin position="230"/>
        <end position="272"/>
    </location>
</feature>
<evidence type="ECO:0000313" key="2">
    <source>
        <dbReference type="EMBL" id="CRL34663.1"/>
    </source>
</evidence>
<dbReference type="Proteomes" id="UP000266391">
    <property type="component" value="Unassembled WGS sequence"/>
</dbReference>
<dbReference type="EMBL" id="CVRS01000048">
    <property type="protein sequence ID" value="CRL34663.1"/>
    <property type="molecule type" value="Genomic_DNA"/>
</dbReference>
<name>A0A0M6WEP5_9FIRM</name>
<proteinExistence type="predicted"/>
<dbReference type="OrthoDB" id="2067586at2"/>
<dbReference type="Proteomes" id="UP000095453">
    <property type="component" value="Unassembled WGS sequence"/>
</dbReference>
<dbReference type="RefSeq" id="WP_055039281.1">
    <property type="nucleotide sequence ID" value="NZ_CVRS01000048.1"/>
</dbReference>
<dbReference type="EMBL" id="QSIQ01000009">
    <property type="protein sequence ID" value="RHD03861.1"/>
    <property type="molecule type" value="Genomic_DNA"/>
</dbReference>
<reference evidence="5" key="2">
    <citation type="submission" date="2015-05" db="EMBL/GenBank/DDBJ databases">
        <authorList>
            <consortium name="Pathogen Informatics"/>
        </authorList>
    </citation>
    <scope>NUCLEOTIDE SEQUENCE [LARGE SCALE GENOMIC DNA]</scope>
    <source>
        <strain evidence="3 6">2789STDY5608887</strain>
        <strain evidence="5">L1-83</strain>
    </source>
</reference>